<reference evidence="2" key="1">
    <citation type="journal article" date="2022" name="bioRxiv">
        <title>Sequencing and chromosome-scale assembly of the giantPleurodeles waltlgenome.</title>
        <authorList>
            <person name="Brown T."/>
            <person name="Elewa A."/>
            <person name="Iarovenko S."/>
            <person name="Subramanian E."/>
            <person name="Araus A.J."/>
            <person name="Petzold A."/>
            <person name="Susuki M."/>
            <person name="Suzuki K.-i.T."/>
            <person name="Hayashi T."/>
            <person name="Toyoda A."/>
            <person name="Oliveira C."/>
            <person name="Osipova E."/>
            <person name="Leigh N.D."/>
            <person name="Simon A."/>
            <person name="Yun M.H."/>
        </authorList>
    </citation>
    <scope>NUCLEOTIDE SEQUENCE</scope>
    <source>
        <strain evidence="2">20211129_DDA</strain>
        <tissue evidence="2">Liver</tissue>
    </source>
</reference>
<gene>
    <name evidence="2" type="ORF">NDU88_003669</name>
</gene>
<evidence type="ECO:0000313" key="3">
    <source>
        <dbReference type="Proteomes" id="UP001066276"/>
    </source>
</evidence>
<proteinExistence type="predicted"/>
<protein>
    <submittedName>
        <fullName evidence="2">Uncharacterized protein</fullName>
    </submittedName>
</protein>
<name>A0AAV7M6Y5_PLEWA</name>
<evidence type="ECO:0000313" key="2">
    <source>
        <dbReference type="EMBL" id="KAJ1098560.1"/>
    </source>
</evidence>
<dbReference type="Proteomes" id="UP001066276">
    <property type="component" value="Chromosome 10"/>
</dbReference>
<dbReference type="EMBL" id="JANPWB010000014">
    <property type="protein sequence ID" value="KAJ1098560.1"/>
    <property type="molecule type" value="Genomic_DNA"/>
</dbReference>
<evidence type="ECO:0000256" key="1">
    <source>
        <dbReference type="SAM" id="MobiDB-lite"/>
    </source>
</evidence>
<dbReference type="AlphaFoldDB" id="A0AAV7M6Y5"/>
<feature type="region of interest" description="Disordered" evidence="1">
    <location>
        <begin position="1"/>
        <end position="190"/>
    </location>
</feature>
<organism evidence="2 3">
    <name type="scientific">Pleurodeles waltl</name>
    <name type="common">Iberian ribbed newt</name>
    <dbReference type="NCBI Taxonomy" id="8319"/>
    <lineage>
        <taxon>Eukaryota</taxon>
        <taxon>Metazoa</taxon>
        <taxon>Chordata</taxon>
        <taxon>Craniata</taxon>
        <taxon>Vertebrata</taxon>
        <taxon>Euteleostomi</taxon>
        <taxon>Amphibia</taxon>
        <taxon>Batrachia</taxon>
        <taxon>Caudata</taxon>
        <taxon>Salamandroidea</taxon>
        <taxon>Salamandridae</taxon>
        <taxon>Pleurodelinae</taxon>
        <taxon>Pleurodeles</taxon>
    </lineage>
</organism>
<accession>A0AAV7M6Y5</accession>
<feature type="compositionally biased region" description="Gly residues" evidence="1">
    <location>
        <begin position="180"/>
        <end position="190"/>
    </location>
</feature>
<sequence length="190" mass="19619">MALPRPSSVEQHAPRPVPASLTAGRMSRRTEGPRSSPRTVGPSHHGAPGGGTRQTPLPPPHLAGTPLLPPGHQTASGGPRRSKPRVTPQDNSPLGLYLRSQQPPSSPARRHALPSPNGLLDTSPSARPLCASSTAGLRARRLRAQPGPERPPSGGPLEPVGSLLRAPAPSWRSPLLRGALVGGGPGSLRC</sequence>
<comment type="caution">
    <text evidence="2">The sequence shown here is derived from an EMBL/GenBank/DDBJ whole genome shotgun (WGS) entry which is preliminary data.</text>
</comment>
<keyword evidence="3" id="KW-1185">Reference proteome</keyword>
<feature type="compositionally biased region" description="Polar residues" evidence="1">
    <location>
        <begin position="120"/>
        <end position="135"/>
    </location>
</feature>